<evidence type="ECO:0000313" key="3">
    <source>
        <dbReference type="Proteomes" id="UP000199666"/>
    </source>
</evidence>
<dbReference type="STRING" id="414048.SAMN04489864_110150"/>
<reference evidence="2 3" key="1">
    <citation type="submission" date="2016-10" db="EMBL/GenBank/DDBJ databases">
        <authorList>
            <person name="de Groot N.N."/>
        </authorList>
    </citation>
    <scope>NUCLEOTIDE SEQUENCE [LARGE SCALE GENOMIC DNA]</scope>
    <source>
        <strain evidence="2 3">DSM 18684</strain>
    </source>
</reference>
<dbReference type="AlphaFoldDB" id="A0A1I2ZME2"/>
<keyword evidence="1" id="KW-0732">Signal</keyword>
<dbReference type="PANTHER" id="PTHR33321">
    <property type="match status" value="1"/>
</dbReference>
<accession>A0A1I2ZME2</accession>
<dbReference type="EMBL" id="FOPP01000010">
    <property type="protein sequence ID" value="SFH38993.1"/>
    <property type="molecule type" value="Genomic_DNA"/>
</dbReference>
<protein>
    <submittedName>
        <fullName evidence="2">Peptidase</fullName>
    </submittedName>
</protein>
<sequence>MTLKLSITFTLLLASSMGFAQSYAEAKTEEIKKNNYTLELVNPDSFLDSEAKNNIADVFFDVYPKFSVANHYRTKRRVVFKLNPEMESKVNAKVNLSEAQIEVGPQWLTQKKKVMSKSLQAALASNWVSSDTTRKKGYTLIFINKDPQIAADLQSKLTKTFFAVYPKLVKEYNRNAKKEVIFVVDTGYKAVAEASGGRILFSARYMKANSTDVDVVTHEGMHVVQEYGYSGGPVWLTEGIADYVRYKFGYDNVGSKWSLPAFNTKQSYKNSYRITARFFAWLEQNVKPGLIASLDQQLRTRQYSEQSWIALTGKSVDQLWDDYAKNPDQVILKYSSRPSK</sequence>
<dbReference type="InterPro" id="IPR007541">
    <property type="entry name" value="Uncharacterised_BSP"/>
</dbReference>
<dbReference type="RefSeq" id="WP_245768140.1">
    <property type="nucleotide sequence ID" value="NZ_FOPP01000010.1"/>
</dbReference>
<feature type="chain" id="PRO_5011624110" evidence="1">
    <location>
        <begin position="21"/>
        <end position="340"/>
    </location>
</feature>
<gene>
    <name evidence="2" type="ORF">SAMN04489864_110150</name>
</gene>
<dbReference type="Pfam" id="PF04450">
    <property type="entry name" value="BSP"/>
    <property type="match status" value="1"/>
</dbReference>
<dbReference type="PANTHER" id="PTHR33321:SF12">
    <property type="entry name" value="PLANT BASIC SECRETORY PROTEIN (BSP) FAMILY PROTEIN"/>
    <property type="match status" value="1"/>
</dbReference>
<organism evidence="2 3">
    <name type="scientific">Pedobacter insulae</name>
    <dbReference type="NCBI Taxonomy" id="414048"/>
    <lineage>
        <taxon>Bacteria</taxon>
        <taxon>Pseudomonadati</taxon>
        <taxon>Bacteroidota</taxon>
        <taxon>Sphingobacteriia</taxon>
        <taxon>Sphingobacteriales</taxon>
        <taxon>Sphingobacteriaceae</taxon>
        <taxon>Pedobacter</taxon>
    </lineage>
</organism>
<dbReference type="Proteomes" id="UP000199666">
    <property type="component" value="Unassembled WGS sequence"/>
</dbReference>
<keyword evidence="3" id="KW-1185">Reference proteome</keyword>
<name>A0A1I2ZME2_9SPHI</name>
<evidence type="ECO:0000256" key="1">
    <source>
        <dbReference type="SAM" id="SignalP"/>
    </source>
</evidence>
<evidence type="ECO:0000313" key="2">
    <source>
        <dbReference type="EMBL" id="SFH38993.1"/>
    </source>
</evidence>
<feature type="signal peptide" evidence="1">
    <location>
        <begin position="1"/>
        <end position="20"/>
    </location>
</feature>
<proteinExistence type="predicted"/>